<organism evidence="1 2">
    <name type="scientific">Schizophyllum amplum</name>
    <dbReference type="NCBI Taxonomy" id="97359"/>
    <lineage>
        <taxon>Eukaryota</taxon>
        <taxon>Fungi</taxon>
        <taxon>Dikarya</taxon>
        <taxon>Basidiomycota</taxon>
        <taxon>Agaricomycotina</taxon>
        <taxon>Agaricomycetes</taxon>
        <taxon>Agaricomycetidae</taxon>
        <taxon>Agaricales</taxon>
        <taxon>Schizophyllaceae</taxon>
        <taxon>Schizophyllum</taxon>
    </lineage>
</organism>
<dbReference type="InterPro" id="IPR034595">
    <property type="entry name" value="NDUFAF8"/>
</dbReference>
<accession>A0A550CYM9</accession>
<proteinExistence type="predicted"/>
<dbReference type="PANTHER" id="PTHR34561">
    <property type="entry name" value="NADH DEHYDROGENASE [UBIQUINONE] 1 ALPHA SUBCOMPLEX ASSEMBLY FACTOR 8"/>
    <property type="match status" value="1"/>
</dbReference>
<dbReference type="GO" id="GO:0005739">
    <property type="term" value="C:mitochondrion"/>
    <property type="evidence" value="ECO:0007669"/>
    <property type="project" value="InterPro"/>
</dbReference>
<dbReference type="GO" id="GO:0032981">
    <property type="term" value="P:mitochondrial respiratory chain complex I assembly"/>
    <property type="evidence" value="ECO:0007669"/>
    <property type="project" value="InterPro"/>
</dbReference>
<dbReference type="PANTHER" id="PTHR34561:SF1">
    <property type="entry name" value="NADH DEHYDROGENASE [UBIQUINONE] 1 ALPHA SUBCOMPLEX ASSEMBLY FACTOR 8"/>
    <property type="match status" value="1"/>
</dbReference>
<evidence type="ECO:0000313" key="1">
    <source>
        <dbReference type="EMBL" id="TRM69906.1"/>
    </source>
</evidence>
<name>A0A550CYM9_9AGAR</name>
<sequence>MSSPSASSTATKPLARLATHATKTCAVQATAYGDCVLKTYTDVRKDICAKEFGAFKECLQTAMNRKW</sequence>
<gene>
    <name evidence="1" type="ORF">BD626DRAFT_563613</name>
</gene>
<protein>
    <recommendedName>
        <fullName evidence="3">IMS import disulfide relay-system CHCH-CHCH-like Cx9C domain-containing protein</fullName>
    </recommendedName>
</protein>
<dbReference type="Proteomes" id="UP000320762">
    <property type="component" value="Unassembled WGS sequence"/>
</dbReference>
<dbReference type="EMBL" id="VDMD01000001">
    <property type="protein sequence ID" value="TRM69906.1"/>
    <property type="molecule type" value="Genomic_DNA"/>
</dbReference>
<reference evidence="1 2" key="1">
    <citation type="journal article" date="2019" name="New Phytol.">
        <title>Comparative genomics reveals unique wood-decay strategies and fruiting body development in the Schizophyllaceae.</title>
        <authorList>
            <person name="Almasi E."/>
            <person name="Sahu N."/>
            <person name="Krizsan K."/>
            <person name="Balint B."/>
            <person name="Kovacs G.M."/>
            <person name="Kiss B."/>
            <person name="Cseklye J."/>
            <person name="Drula E."/>
            <person name="Henrissat B."/>
            <person name="Nagy I."/>
            <person name="Chovatia M."/>
            <person name="Adam C."/>
            <person name="LaButti K."/>
            <person name="Lipzen A."/>
            <person name="Riley R."/>
            <person name="Grigoriev I.V."/>
            <person name="Nagy L.G."/>
        </authorList>
    </citation>
    <scope>NUCLEOTIDE SEQUENCE [LARGE SCALE GENOMIC DNA]</scope>
    <source>
        <strain evidence="1 2">NL-1724</strain>
    </source>
</reference>
<dbReference type="AlphaFoldDB" id="A0A550CYM9"/>
<evidence type="ECO:0000313" key="2">
    <source>
        <dbReference type="Proteomes" id="UP000320762"/>
    </source>
</evidence>
<comment type="caution">
    <text evidence="1">The sequence shown here is derived from an EMBL/GenBank/DDBJ whole genome shotgun (WGS) entry which is preliminary data.</text>
</comment>
<evidence type="ECO:0008006" key="3">
    <source>
        <dbReference type="Google" id="ProtNLM"/>
    </source>
</evidence>
<dbReference type="OrthoDB" id="3821113at2759"/>
<keyword evidence="2" id="KW-1185">Reference proteome</keyword>